<dbReference type="InterPro" id="IPR036513">
    <property type="entry name" value="STAS_dom_sf"/>
</dbReference>
<organism evidence="4 5">
    <name type="scientific">Dethiosulfatarculus sandiegensis</name>
    <dbReference type="NCBI Taxonomy" id="1429043"/>
    <lineage>
        <taxon>Bacteria</taxon>
        <taxon>Pseudomonadati</taxon>
        <taxon>Thermodesulfobacteriota</taxon>
        <taxon>Desulfarculia</taxon>
        <taxon>Desulfarculales</taxon>
        <taxon>Desulfarculaceae</taxon>
        <taxon>Dethiosulfatarculus</taxon>
    </lineage>
</organism>
<keyword evidence="5" id="KW-1185">Reference proteome</keyword>
<comment type="caution">
    <text evidence="4">The sequence shown here is derived from an EMBL/GenBank/DDBJ whole genome shotgun (WGS) entry which is preliminary data.</text>
</comment>
<name>A0A0D2J6I1_9BACT</name>
<dbReference type="PATRIC" id="fig|1429043.3.peg.5301"/>
<dbReference type="PANTHER" id="PTHR33495">
    <property type="entry name" value="ANTI-SIGMA FACTOR ANTAGONIST TM_1081-RELATED-RELATED"/>
    <property type="match status" value="1"/>
</dbReference>
<dbReference type="Gene3D" id="3.30.750.24">
    <property type="entry name" value="STAS domain"/>
    <property type="match status" value="1"/>
</dbReference>
<dbReference type="InterPro" id="IPR002645">
    <property type="entry name" value="STAS_dom"/>
</dbReference>
<dbReference type="CDD" id="cd07043">
    <property type="entry name" value="STAS_anti-anti-sigma_factors"/>
    <property type="match status" value="1"/>
</dbReference>
<dbReference type="NCBIfam" id="TIGR00377">
    <property type="entry name" value="ant_ant_sig"/>
    <property type="match status" value="1"/>
</dbReference>
<dbReference type="AlphaFoldDB" id="A0A0D2J6I1"/>
<gene>
    <name evidence="4" type="ORF">X474_25070</name>
</gene>
<dbReference type="GO" id="GO:0043856">
    <property type="term" value="F:anti-sigma factor antagonist activity"/>
    <property type="evidence" value="ECO:0007669"/>
    <property type="project" value="InterPro"/>
</dbReference>
<evidence type="ECO:0000313" key="5">
    <source>
        <dbReference type="Proteomes" id="UP000032233"/>
    </source>
</evidence>
<reference evidence="4 5" key="1">
    <citation type="submission" date="2013-11" db="EMBL/GenBank/DDBJ databases">
        <title>Metagenomic analysis of a methanogenic consortium involved in long chain n-alkane degradation.</title>
        <authorList>
            <person name="Davidova I.A."/>
            <person name="Callaghan A.V."/>
            <person name="Wawrik B."/>
            <person name="Pruitt S."/>
            <person name="Marks C."/>
            <person name="Duncan K.E."/>
            <person name="Suflita J.M."/>
        </authorList>
    </citation>
    <scope>NUCLEOTIDE SEQUENCE [LARGE SCALE GENOMIC DNA]</scope>
    <source>
        <strain evidence="4 5">SPR</strain>
    </source>
</reference>
<sequence length="116" mass="12794">MSLTIHLDQEEQRWTLSLQGELDYSECAAFRMTIDRILKHAPPATVVDLSELDYLDSSGLGLLLALSKEYTALGGRLILVTNESVDNILDLTRLSGIFSCASTVDEACLMLEDVDD</sequence>
<feature type="domain" description="STAS" evidence="3">
    <location>
        <begin position="3"/>
        <end position="116"/>
    </location>
</feature>
<evidence type="ECO:0000256" key="1">
    <source>
        <dbReference type="ARBA" id="ARBA00009013"/>
    </source>
</evidence>
<evidence type="ECO:0000313" key="4">
    <source>
        <dbReference type="EMBL" id="KIX11296.1"/>
    </source>
</evidence>
<dbReference type="EMBL" id="AZAC01000057">
    <property type="protein sequence ID" value="KIX11296.1"/>
    <property type="molecule type" value="Genomic_DNA"/>
</dbReference>
<dbReference type="InParanoid" id="A0A0D2J6I1"/>
<dbReference type="STRING" id="1429043.X474_25070"/>
<proteinExistence type="inferred from homology"/>
<evidence type="ECO:0000256" key="2">
    <source>
        <dbReference type="RuleBase" id="RU003749"/>
    </source>
</evidence>
<dbReference type="Pfam" id="PF01740">
    <property type="entry name" value="STAS"/>
    <property type="match status" value="1"/>
</dbReference>
<evidence type="ECO:0000259" key="3">
    <source>
        <dbReference type="PROSITE" id="PS50801"/>
    </source>
</evidence>
<dbReference type="Proteomes" id="UP000032233">
    <property type="component" value="Unassembled WGS sequence"/>
</dbReference>
<protein>
    <recommendedName>
        <fullName evidence="2">Anti-sigma factor antagonist</fullName>
    </recommendedName>
</protein>
<comment type="similarity">
    <text evidence="1 2">Belongs to the anti-sigma-factor antagonist family.</text>
</comment>
<accession>A0A0D2J6I1</accession>
<dbReference type="InterPro" id="IPR003658">
    <property type="entry name" value="Anti-sigma_ant"/>
</dbReference>
<dbReference type="PROSITE" id="PS50801">
    <property type="entry name" value="STAS"/>
    <property type="match status" value="1"/>
</dbReference>
<dbReference type="SUPFAM" id="SSF52091">
    <property type="entry name" value="SpoIIaa-like"/>
    <property type="match status" value="1"/>
</dbReference>